<keyword evidence="1 5" id="KW-0328">Glycosyltransferase</keyword>
<evidence type="ECO:0000259" key="4">
    <source>
        <dbReference type="Pfam" id="PF13579"/>
    </source>
</evidence>
<keyword evidence="6" id="KW-1185">Reference proteome</keyword>
<evidence type="ECO:0000256" key="1">
    <source>
        <dbReference type="ARBA" id="ARBA00022676"/>
    </source>
</evidence>
<dbReference type="STRING" id="400772.RR49_00493"/>
<accession>A0A0F0M020</accession>
<keyword evidence="2 5" id="KW-0808">Transferase</keyword>
<feature type="domain" description="Glycosyl transferase family 1" evidence="3">
    <location>
        <begin position="240"/>
        <end position="410"/>
    </location>
</feature>
<protein>
    <submittedName>
        <fullName evidence="5">Putative glycosyltransferase EpsD</fullName>
        <ecNumber evidence="5">2.4.-.-</ecNumber>
    </submittedName>
</protein>
<dbReference type="OrthoDB" id="3180470at2"/>
<evidence type="ECO:0000313" key="6">
    <source>
        <dbReference type="Proteomes" id="UP000033451"/>
    </source>
</evidence>
<dbReference type="Gene3D" id="3.40.50.2000">
    <property type="entry name" value="Glycogen Phosphorylase B"/>
    <property type="match status" value="2"/>
</dbReference>
<evidence type="ECO:0000256" key="2">
    <source>
        <dbReference type="ARBA" id="ARBA00022679"/>
    </source>
</evidence>
<dbReference type="PANTHER" id="PTHR12526">
    <property type="entry name" value="GLYCOSYLTRANSFERASE"/>
    <property type="match status" value="1"/>
</dbReference>
<dbReference type="GO" id="GO:0016757">
    <property type="term" value="F:glycosyltransferase activity"/>
    <property type="evidence" value="ECO:0007669"/>
    <property type="project" value="UniProtKB-KW"/>
</dbReference>
<dbReference type="Proteomes" id="UP000033451">
    <property type="component" value="Unassembled WGS sequence"/>
</dbReference>
<feature type="domain" description="Glycosyltransferase subfamily 4-like N-terminal" evidence="4">
    <location>
        <begin position="43"/>
        <end position="227"/>
    </location>
</feature>
<dbReference type="EC" id="2.4.-.-" evidence="5"/>
<dbReference type="InterPro" id="IPR028098">
    <property type="entry name" value="Glyco_trans_4-like_N"/>
</dbReference>
<sequence length="449" mass="49106">MIGISSIQFLPVILLKRLDLYIRDVPQTPRILIVGLNYSPEKTGIAPYTASMASGLSRCGFQVRAITAHPHYPEWRILPGYGRWSQDEHLSGVSVRRLRHFVPSNPRAARRLLSELSFGVRAVLTRWSSPSLVVVVSPALFASAMVALRVIVAGHRVPIVVWVQDLYALGMAETGQGGRLASRVTRWVERWLLRAADAVVVIHDRFAERIEQDFDVQRDRITTVRNWTHLPAMSPPDVRTVRARYGWADDDIVVLHSGNMGVKQGLHNVVQAAARAASDGSHLRFVMMGDGSKREEMVRLAEQLGAPVQFLPSQRETDFIDAIQSADVLLVNELPGVSEMAVPSKLTSYFAAGRPVVAATDTDGITAGEIRSARAGVVVPAGDARALVEAAAALGADASKARRLGQNAREYQRSVLSETNAIDQFATLLSRLIDGDGAGKHDTHRTTID</sequence>
<dbReference type="Pfam" id="PF13579">
    <property type="entry name" value="Glyco_trans_4_4"/>
    <property type="match status" value="1"/>
</dbReference>
<dbReference type="PATRIC" id="fig|400772.4.peg.524"/>
<reference evidence="5 6" key="1">
    <citation type="submission" date="2015-02" db="EMBL/GenBank/DDBJ databases">
        <title>Draft genome sequences of ten Microbacterium spp. with emphasis on heavy metal contaminated environments.</title>
        <authorList>
            <person name="Corretto E."/>
        </authorList>
    </citation>
    <scope>NUCLEOTIDE SEQUENCE [LARGE SCALE GENOMIC DNA]</scope>
    <source>
        <strain evidence="5 6">DSM 18659</strain>
    </source>
</reference>
<dbReference type="EMBL" id="JYIY01000056">
    <property type="protein sequence ID" value="KJL39422.1"/>
    <property type="molecule type" value="Genomic_DNA"/>
</dbReference>
<comment type="caution">
    <text evidence="5">The sequence shown here is derived from an EMBL/GenBank/DDBJ whole genome shotgun (WGS) entry which is preliminary data.</text>
</comment>
<evidence type="ECO:0000313" key="5">
    <source>
        <dbReference type="EMBL" id="KJL39422.1"/>
    </source>
</evidence>
<evidence type="ECO:0000259" key="3">
    <source>
        <dbReference type="Pfam" id="PF00534"/>
    </source>
</evidence>
<dbReference type="RefSeq" id="WP_048809367.1">
    <property type="nucleotide sequence ID" value="NZ_JYIY01000056.1"/>
</dbReference>
<name>A0A0F0M020_9MICO</name>
<dbReference type="AlphaFoldDB" id="A0A0F0M020"/>
<organism evidence="5 6">
    <name type="scientific">Microbacterium ginsengisoli</name>
    <dbReference type="NCBI Taxonomy" id="400772"/>
    <lineage>
        <taxon>Bacteria</taxon>
        <taxon>Bacillati</taxon>
        <taxon>Actinomycetota</taxon>
        <taxon>Actinomycetes</taxon>
        <taxon>Micrococcales</taxon>
        <taxon>Microbacteriaceae</taxon>
        <taxon>Microbacterium</taxon>
    </lineage>
</organism>
<dbReference type="SUPFAM" id="SSF53756">
    <property type="entry name" value="UDP-Glycosyltransferase/glycogen phosphorylase"/>
    <property type="match status" value="1"/>
</dbReference>
<dbReference type="Pfam" id="PF00534">
    <property type="entry name" value="Glycos_transf_1"/>
    <property type="match status" value="1"/>
</dbReference>
<proteinExistence type="predicted"/>
<dbReference type="InterPro" id="IPR001296">
    <property type="entry name" value="Glyco_trans_1"/>
</dbReference>
<gene>
    <name evidence="5" type="primary">epsD</name>
    <name evidence="5" type="ORF">RR49_00493</name>
</gene>
<dbReference type="CDD" id="cd03794">
    <property type="entry name" value="GT4_WbuB-like"/>
    <property type="match status" value="1"/>
</dbReference>